<dbReference type="EMBL" id="LADJ01008305">
    <property type="protein sequence ID" value="KPJ20918.1"/>
    <property type="molecule type" value="Genomic_DNA"/>
</dbReference>
<reference evidence="1 2" key="1">
    <citation type="journal article" date="2015" name="Nat. Commun.">
        <title>Outbred genome sequencing and CRISPR/Cas9 gene editing in butterflies.</title>
        <authorList>
            <person name="Li X."/>
            <person name="Fan D."/>
            <person name="Zhang W."/>
            <person name="Liu G."/>
            <person name="Zhang L."/>
            <person name="Zhao L."/>
            <person name="Fang X."/>
            <person name="Chen L."/>
            <person name="Dong Y."/>
            <person name="Chen Y."/>
            <person name="Ding Y."/>
            <person name="Zhao R."/>
            <person name="Feng M."/>
            <person name="Zhu Y."/>
            <person name="Feng Y."/>
            <person name="Jiang X."/>
            <person name="Zhu D."/>
            <person name="Xiang H."/>
            <person name="Feng X."/>
            <person name="Li S."/>
            <person name="Wang J."/>
            <person name="Zhang G."/>
            <person name="Kronforst M.R."/>
            <person name="Wang W."/>
        </authorList>
    </citation>
    <scope>NUCLEOTIDE SEQUENCE [LARGE SCALE GENOMIC DNA]</scope>
    <source>
        <strain evidence="1">Ya'a_city_454_Pm</strain>
        <tissue evidence="1">Whole body</tissue>
    </source>
</reference>
<evidence type="ECO:0000313" key="1">
    <source>
        <dbReference type="EMBL" id="KPJ20918.1"/>
    </source>
</evidence>
<dbReference type="InParanoid" id="A0A0N1IJC8"/>
<comment type="caution">
    <text evidence="1">The sequence shown here is derived from an EMBL/GenBank/DDBJ whole genome shotgun (WGS) entry which is preliminary data.</text>
</comment>
<name>A0A0N1IJC8_PAPMA</name>
<protein>
    <submittedName>
        <fullName evidence="1">Uncharacterized protein</fullName>
    </submittedName>
</protein>
<gene>
    <name evidence="1" type="ORF">RR48_00179</name>
</gene>
<accession>A0A0N1IJC8</accession>
<evidence type="ECO:0000313" key="2">
    <source>
        <dbReference type="Proteomes" id="UP000053240"/>
    </source>
</evidence>
<dbReference type="Proteomes" id="UP000053240">
    <property type="component" value="Unassembled WGS sequence"/>
</dbReference>
<keyword evidence="2" id="KW-1185">Reference proteome</keyword>
<dbReference type="STRING" id="76193.A0A0N1IJC8"/>
<organism evidence="1 2">
    <name type="scientific">Papilio machaon</name>
    <name type="common">Old World swallowtail butterfly</name>
    <dbReference type="NCBI Taxonomy" id="76193"/>
    <lineage>
        <taxon>Eukaryota</taxon>
        <taxon>Metazoa</taxon>
        <taxon>Ecdysozoa</taxon>
        <taxon>Arthropoda</taxon>
        <taxon>Hexapoda</taxon>
        <taxon>Insecta</taxon>
        <taxon>Pterygota</taxon>
        <taxon>Neoptera</taxon>
        <taxon>Endopterygota</taxon>
        <taxon>Lepidoptera</taxon>
        <taxon>Glossata</taxon>
        <taxon>Ditrysia</taxon>
        <taxon>Papilionoidea</taxon>
        <taxon>Papilionidae</taxon>
        <taxon>Papilioninae</taxon>
        <taxon>Papilio</taxon>
    </lineage>
</organism>
<sequence>MLNFKGSFTLWKVSGDRAESGHIVVDSGRVIDFFTTTPVPPDGAPLQEERPDTPTLLSAHTVNQVAAALVTHYITFYITILS</sequence>
<dbReference type="AlphaFoldDB" id="A0A0N1IJC8"/>
<proteinExistence type="predicted"/>